<gene>
    <name evidence="1" type="ORF">JCM7686_1723</name>
</gene>
<dbReference type="InterPro" id="IPR036291">
    <property type="entry name" value="NAD(P)-bd_dom_sf"/>
</dbReference>
<dbReference type="Pfam" id="PF00106">
    <property type="entry name" value="adh_short"/>
    <property type="match status" value="1"/>
</dbReference>
<evidence type="ECO:0000313" key="1">
    <source>
        <dbReference type="EMBL" id="AGT08824.1"/>
    </source>
</evidence>
<dbReference type="GO" id="GO:0016616">
    <property type="term" value="F:oxidoreductase activity, acting on the CH-OH group of donors, NAD or NADP as acceptor"/>
    <property type="evidence" value="ECO:0007669"/>
    <property type="project" value="TreeGrafter"/>
</dbReference>
<protein>
    <submittedName>
        <fullName evidence="1">Short-chain dehydrogenase/reductase SDR</fullName>
    </submittedName>
</protein>
<dbReference type="RefSeq" id="WP_020950462.1">
    <property type="nucleotide sequence ID" value="NC_022041.1"/>
</dbReference>
<dbReference type="PANTHER" id="PTHR45458:SF1">
    <property type="entry name" value="SHORT CHAIN DEHYDROGENASE"/>
    <property type="match status" value="1"/>
</dbReference>
<sequence>MKIALISGTSTGIGLALATALLARGWQVHGIGRSSPGSLQNHPDYRHFICDLSDLEKLPKAMARFLADRPGLKQIDLVCLNSGQFCEAMRRISETPVQELLQLQALNCFSAKLILDALIGADLTLPLCLVSASIAGKRARAGNGGYALSKATLNMMMELYALEHPETFFAVIGLCAVDTFLSNKIATLSLPDNPVFTPQALLRARAVTPGYVATPDQRAAQLLSLLVPGPDPRLASGQFVEVRSLVS</sequence>
<dbReference type="AlphaFoldDB" id="S5XNC7"/>
<name>S5XNC7_PARAH</name>
<reference evidence="1 2" key="1">
    <citation type="journal article" date="2014" name="BMC Genomics">
        <title>Architecture and functions of a multipartite genome of the methylotrophic bacterium Paracoccus aminophilus JCM 7686, containing primary and secondary chromids.</title>
        <authorList>
            <person name="Dziewit L."/>
            <person name="Czarnecki J."/>
            <person name="Wibberg D."/>
            <person name="Radlinska M."/>
            <person name="Mrozek P."/>
            <person name="Szymczak M."/>
            <person name="Schluter A."/>
            <person name="Puhler A."/>
            <person name="Bartosik D."/>
        </authorList>
    </citation>
    <scope>NUCLEOTIDE SEQUENCE [LARGE SCALE GENOMIC DNA]</scope>
    <source>
        <strain evidence="1">JCM 7686</strain>
    </source>
</reference>
<dbReference type="OrthoDB" id="658698at2"/>
<dbReference type="SUPFAM" id="SSF51735">
    <property type="entry name" value="NAD(P)-binding Rossmann-fold domains"/>
    <property type="match status" value="1"/>
</dbReference>
<dbReference type="PRINTS" id="PR00081">
    <property type="entry name" value="GDHRDH"/>
</dbReference>
<accession>S5XNC7</accession>
<dbReference type="eggNOG" id="COG1028">
    <property type="taxonomic scope" value="Bacteria"/>
</dbReference>
<dbReference type="EMBL" id="CP006650">
    <property type="protein sequence ID" value="AGT08824.1"/>
    <property type="molecule type" value="Genomic_DNA"/>
</dbReference>
<dbReference type="PANTHER" id="PTHR45458">
    <property type="entry name" value="SHORT-CHAIN DEHYDROGENASE/REDUCTASE SDR"/>
    <property type="match status" value="1"/>
</dbReference>
<dbReference type="PATRIC" id="fig|1367847.3.peg.1706"/>
<dbReference type="STRING" id="1367847.JCM7686_1723"/>
<organism evidence="1 2">
    <name type="scientific">Paracoccus aminophilus JCM 7686</name>
    <dbReference type="NCBI Taxonomy" id="1367847"/>
    <lineage>
        <taxon>Bacteria</taxon>
        <taxon>Pseudomonadati</taxon>
        <taxon>Pseudomonadota</taxon>
        <taxon>Alphaproteobacteria</taxon>
        <taxon>Rhodobacterales</taxon>
        <taxon>Paracoccaceae</taxon>
        <taxon>Paracoccus</taxon>
    </lineage>
</organism>
<proteinExistence type="predicted"/>
<dbReference type="InterPro" id="IPR002347">
    <property type="entry name" value="SDR_fam"/>
</dbReference>
<keyword evidence="2" id="KW-1185">Reference proteome</keyword>
<dbReference type="HOGENOM" id="CLU_010194_2_11_5"/>
<dbReference type="Gene3D" id="3.40.50.720">
    <property type="entry name" value="NAD(P)-binding Rossmann-like Domain"/>
    <property type="match status" value="1"/>
</dbReference>
<evidence type="ECO:0000313" key="2">
    <source>
        <dbReference type="Proteomes" id="UP000015480"/>
    </source>
</evidence>
<dbReference type="Proteomes" id="UP000015480">
    <property type="component" value="Chromosome"/>
</dbReference>
<dbReference type="KEGG" id="pami:JCM7686_1723"/>
<dbReference type="InterPro" id="IPR052184">
    <property type="entry name" value="SDR_enzymes"/>
</dbReference>